<sequence>MSWPVSRVLYRKTAVTIRLGLQSLTGSSNLPVPNAGRANRDLFGLAPGGVYRATNCYQSRGALLPHPFTLTCAPYLLAEHRGHRRFALCCTGRRLAPPRRYLAPCPVEPGLSSPPSVSRGTSTKQRLPSQLRRRII</sequence>
<organism evidence="2 3">
    <name type="scientific">Enterovibrio nigricans DSM 22720</name>
    <dbReference type="NCBI Taxonomy" id="1121868"/>
    <lineage>
        <taxon>Bacteria</taxon>
        <taxon>Pseudomonadati</taxon>
        <taxon>Pseudomonadota</taxon>
        <taxon>Gammaproteobacteria</taxon>
        <taxon>Vibrionales</taxon>
        <taxon>Vibrionaceae</taxon>
        <taxon>Enterovibrio</taxon>
    </lineage>
</organism>
<gene>
    <name evidence="2" type="ORF">SAMN02745132_00255</name>
</gene>
<keyword evidence="3" id="KW-1185">Reference proteome</keyword>
<proteinExistence type="predicted"/>
<dbReference type="AlphaFoldDB" id="A0A1T4TX09"/>
<evidence type="ECO:0000313" key="2">
    <source>
        <dbReference type="EMBL" id="SKA44954.1"/>
    </source>
</evidence>
<reference evidence="3" key="1">
    <citation type="submission" date="2017-02" db="EMBL/GenBank/DDBJ databases">
        <authorList>
            <person name="Varghese N."/>
            <person name="Submissions S."/>
        </authorList>
    </citation>
    <scope>NUCLEOTIDE SEQUENCE [LARGE SCALE GENOMIC DNA]</scope>
    <source>
        <strain evidence="3">DSM 22720</strain>
    </source>
</reference>
<accession>A0A1T4TX09</accession>
<dbReference type="AntiFam" id="ANF00041">
    <property type="entry name" value="Antisense to RNaseP"/>
</dbReference>
<evidence type="ECO:0000256" key="1">
    <source>
        <dbReference type="SAM" id="MobiDB-lite"/>
    </source>
</evidence>
<feature type="compositionally biased region" description="Polar residues" evidence="1">
    <location>
        <begin position="113"/>
        <end position="128"/>
    </location>
</feature>
<feature type="region of interest" description="Disordered" evidence="1">
    <location>
        <begin position="106"/>
        <end position="136"/>
    </location>
</feature>
<evidence type="ECO:0000313" key="3">
    <source>
        <dbReference type="Proteomes" id="UP000190162"/>
    </source>
</evidence>
<dbReference type="EMBL" id="FUXU01000002">
    <property type="protein sequence ID" value="SKA44954.1"/>
    <property type="molecule type" value="Genomic_DNA"/>
</dbReference>
<name>A0A1T4TX09_9GAMM</name>
<protein>
    <submittedName>
        <fullName evidence="2">Uncharacterized protein</fullName>
    </submittedName>
</protein>
<dbReference type="Proteomes" id="UP000190162">
    <property type="component" value="Unassembled WGS sequence"/>
</dbReference>